<reference evidence="2" key="1">
    <citation type="submission" date="2023-07" db="EMBL/GenBank/DDBJ databases">
        <authorList>
            <consortium name="CYATHOMIX"/>
        </authorList>
    </citation>
    <scope>NUCLEOTIDE SEQUENCE</scope>
    <source>
        <strain evidence="2">N/A</strain>
    </source>
</reference>
<accession>A0AA36HEU4</accession>
<dbReference type="AlphaFoldDB" id="A0AA36HEU4"/>
<dbReference type="EMBL" id="CATQJL010000326">
    <property type="protein sequence ID" value="CAJ0609466.1"/>
    <property type="molecule type" value="Genomic_DNA"/>
</dbReference>
<feature type="region of interest" description="Disordered" evidence="1">
    <location>
        <begin position="1"/>
        <end position="62"/>
    </location>
</feature>
<evidence type="ECO:0000256" key="1">
    <source>
        <dbReference type="SAM" id="MobiDB-lite"/>
    </source>
</evidence>
<gene>
    <name evidence="2" type="ORF">CYNAS_LOCUS21449</name>
</gene>
<proteinExistence type="predicted"/>
<evidence type="ECO:0000313" key="3">
    <source>
        <dbReference type="Proteomes" id="UP001176961"/>
    </source>
</evidence>
<organism evidence="2 3">
    <name type="scientific">Cylicocyclus nassatus</name>
    <name type="common">Nematode worm</name>
    <dbReference type="NCBI Taxonomy" id="53992"/>
    <lineage>
        <taxon>Eukaryota</taxon>
        <taxon>Metazoa</taxon>
        <taxon>Ecdysozoa</taxon>
        <taxon>Nematoda</taxon>
        <taxon>Chromadorea</taxon>
        <taxon>Rhabditida</taxon>
        <taxon>Rhabditina</taxon>
        <taxon>Rhabditomorpha</taxon>
        <taxon>Strongyloidea</taxon>
        <taxon>Strongylidae</taxon>
        <taxon>Cylicocyclus</taxon>
    </lineage>
</organism>
<protein>
    <submittedName>
        <fullName evidence="2">Uncharacterized protein</fullName>
    </submittedName>
</protein>
<feature type="compositionally biased region" description="Basic and acidic residues" evidence="1">
    <location>
        <begin position="34"/>
        <end position="48"/>
    </location>
</feature>
<dbReference type="Proteomes" id="UP001176961">
    <property type="component" value="Unassembled WGS sequence"/>
</dbReference>
<keyword evidence="3" id="KW-1185">Reference proteome</keyword>
<feature type="compositionally biased region" description="Basic and acidic residues" evidence="1">
    <location>
        <begin position="13"/>
        <end position="24"/>
    </location>
</feature>
<comment type="caution">
    <text evidence="2">The sequence shown here is derived from an EMBL/GenBank/DDBJ whole genome shotgun (WGS) entry which is preliminary data.</text>
</comment>
<sequence length="153" mass="16801">MESNDTHSNCEGMIEKRRNCREDPSETSGAASRPQEDREVQKAQDPPDHPTPPPADLNNEQCNFQQRRQILLQLPVWTTPMGGINQLDCDAGATPALPLGNNHVRDGLEGNGGGVRAALFALECQRVLCCRMLSYVIVCYENSDSHALGDDVL</sequence>
<name>A0AA36HEU4_CYLNA</name>
<evidence type="ECO:0000313" key="2">
    <source>
        <dbReference type="EMBL" id="CAJ0609466.1"/>
    </source>
</evidence>